<dbReference type="GeneID" id="66100060"/>
<sequence length="337" mass="36925">MAPSLWPAEMIRNYATFINHSRSTTGRQLGVCIGTFKSCGRDTAFGINGIYFFPHRRKEMQTSTSIQLNLISGSYAVALPYRSIFGTGPARSNLTVINLGRDDNDHEVAIIQRSSFTVVKTVISSCQQHRSFTVVMISAITADFLDYSLGVGIWPSSMRTPEIGGDYSFYRTSNGDLSDRMFSIKVMGCYRDGLIAHILESKRSKTGPVPPPKTYPSTLKAGVFNKRGRWADRKTRSITLKHDRSGPLIDREEESGRTADISSHGMAGACLISPSKPVDARGAMKMNNPVTSTLTAMPSKVPLGQKTFHPAQTRAQALFISEIPEMLKGESEGFGGV</sequence>
<dbReference type="AlphaFoldDB" id="A0A9P7VKR1"/>
<protein>
    <submittedName>
        <fullName evidence="1">Uncharacterized protein</fullName>
    </submittedName>
</protein>
<evidence type="ECO:0000313" key="1">
    <source>
        <dbReference type="EMBL" id="KAG7441761.1"/>
    </source>
</evidence>
<dbReference type="EMBL" id="MU250557">
    <property type="protein sequence ID" value="KAG7441761.1"/>
    <property type="molecule type" value="Genomic_DNA"/>
</dbReference>
<organism evidence="1 2">
    <name type="scientific">Guyanagaster necrorhizus</name>
    <dbReference type="NCBI Taxonomy" id="856835"/>
    <lineage>
        <taxon>Eukaryota</taxon>
        <taxon>Fungi</taxon>
        <taxon>Dikarya</taxon>
        <taxon>Basidiomycota</taxon>
        <taxon>Agaricomycotina</taxon>
        <taxon>Agaricomycetes</taxon>
        <taxon>Agaricomycetidae</taxon>
        <taxon>Agaricales</taxon>
        <taxon>Marasmiineae</taxon>
        <taxon>Physalacriaceae</taxon>
        <taxon>Guyanagaster</taxon>
    </lineage>
</organism>
<dbReference type="Proteomes" id="UP000812287">
    <property type="component" value="Unassembled WGS sequence"/>
</dbReference>
<proteinExistence type="predicted"/>
<dbReference type="RefSeq" id="XP_043035261.1">
    <property type="nucleotide sequence ID" value="XM_043177773.1"/>
</dbReference>
<comment type="caution">
    <text evidence="1">The sequence shown here is derived from an EMBL/GenBank/DDBJ whole genome shotgun (WGS) entry which is preliminary data.</text>
</comment>
<evidence type="ECO:0000313" key="2">
    <source>
        <dbReference type="Proteomes" id="UP000812287"/>
    </source>
</evidence>
<accession>A0A9P7VKR1</accession>
<gene>
    <name evidence="1" type="ORF">BT62DRAFT_1011346</name>
</gene>
<keyword evidence="2" id="KW-1185">Reference proteome</keyword>
<name>A0A9P7VKR1_9AGAR</name>
<reference evidence="1" key="1">
    <citation type="submission" date="2020-11" db="EMBL/GenBank/DDBJ databases">
        <title>Adaptations for nitrogen fixation in a non-lichenized fungal sporocarp promotes dispersal by wood-feeding termites.</title>
        <authorList>
            <consortium name="DOE Joint Genome Institute"/>
            <person name="Koch R.A."/>
            <person name="Yoon G."/>
            <person name="Arayal U."/>
            <person name="Lail K."/>
            <person name="Amirebrahimi M."/>
            <person name="Labutti K."/>
            <person name="Lipzen A."/>
            <person name="Riley R."/>
            <person name="Barry K."/>
            <person name="Henrissat B."/>
            <person name="Grigoriev I.V."/>
            <person name="Herr J.R."/>
            <person name="Aime M.C."/>
        </authorList>
    </citation>
    <scope>NUCLEOTIDE SEQUENCE</scope>
    <source>
        <strain evidence="1">MCA 3950</strain>
    </source>
</reference>